<evidence type="ECO:0000313" key="5">
    <source>
        <dbReference type="EMBL" id="MFD2234219.1"/>
    </source>
</evidence>
<evidence type="ECO:0000256" key="2">
    <source>
        <dbReference type="ARBA" id="ARBA00029447"/>
    </source>
</evidence>
<dbReference type="Gene3D" id="1.10.490.10">
    <property type="entry name" value="Globins"/>
    <property type="match status" value="1"/>
</dbReference>
<dbReference type="PROSITE" id="PS50111">
    <property type="entry name" value="CHEMOTAXIS_TRANSDUC_2"/>
    <property type="match status" value="1"/>
</dbReference>
<reference evidence="6" key="1">
    <citation type="journal article" date="2019" name="Int. J. Syst. Evol. Microbiol.">
        <title>The Global Catalogue of Microorganisms (GCM) 10K type strain sequencing project: providing services to taxonomists for standard genome sequencing and annotation.</title>
        <authorList>
            <consortium name="The Broad Institute Genomics Platform"/>
            <consortium name="The Broad Institute Genome Sequencing Center for Infectious Disease"/>
            <person name="Wu L."/>
            <person name="Ma J."/>
        </authorList>
    </citation>
    <scope>NUCLEOTIDE SEQUENCE [LARGE SCALE GENOMIC DNA]</scope>
    <source>
        <strain evidence="6">KCTC 15012</strain>
    </source>
</reference>
<dbReference type="Pfam" id="PF00015">
    <property type="entry name" value="MCPsignal"/>
    <property type="match status" value="1"/>
</dbReference>
<name>A0ABW5CAA6_9PROT</name>
<evidence type="ECO:0000256" key="3">
    <source>
        <dbReference type="PROSITE-ProRule" id="PRU00284"/>
    </source>
</evidence>
<dbReference type="SUPFAM" id="SSF46458">
    <property type="entry name" value="Globin-like"/>
    <property type="match status" value="1"/>
</dbReference>
<dbReference type="CDD" id="cd01068">
    <property type="entry name" value="globin_sensor"/>
    <property type="match status" value="1"/>
</dbReference>
<dbReference type="SMART" id="SM00283">
    <property type="entry name" value="MA"/>
    <property type="match status" value="1"/>
</dbReference>
<dbReference type="PANTHER" id="PTHR32089">
    <property type="entry name" value="METHYL-ACCEPTING CHEMOTAXIS PROTEIN MCPB"/>
    <property type="match status" value="1"/>
</dbReference>
<accession>A0ABW5CAA6</accession>
<comment type="caution">
    <text evidence="5">The sequence shown here is derived from an EMBL/GenBank/DDBJ whole genome shotgun (WGS) entry which is preliminary data.</text>
</comment>
<dbReference type="SUPFAM" id="SSF58104">
    <property type="entry name" value="Methyl-accepting chemotaxis protein (MCP) signaling domain"/>
    <property type="match status" value="1"/>
</dbReference>
<sequence>MARPLDIDRANRLAALGIDDRTRDVLRECKPIVAAILDDTLQESYRKILAFPEAARAYEGMKIEDACRAQRAHWLDDVFAATYSEEQIRNGIDICIKRQRQGLALRWYFCFYANILRRMVLAVTPHYKRKPERMQEVVDALTRVTMFEVEIAAAAYMHSAQEQVSVAINDTADRFEHEIGGVVGEVSASAGRLDATAATMTAIAGQTAREATNAATAATQTSENIGAVAAATEQLTGSIQEISGQVGKAAQITESAVAEADRTNKLVQGLSEAVAKIGDVVRLINDIAAQTNLLALNATIEAARAGEAGKGFAVVANEVKSLANQTGRATDEISAQISAVQSATRDAVAAIQGIGTTIVGINEISTALASAVEEQRAATQEIARSVEGASRGGAEVSGTIATVNDLAGRTDATAGELSGAVKTLAQQADTLATELRQFLARIRAA</sequence>
<keyword evidence="1 3" id="KW-0807">Transducer</keyword>
<evidence type="ECO:0000256" key="1">
    <source>
        <dbReference type="ARBA" id="ARBA00023224"/>
    </source>
</evidence>
<dbReference type="EMBL" id="JBHUIY010000018">
    <property type="protein sequence ID" value="MFD2234219.1"/>
    <property type="molecule type" value="Genomic_DNA"/>
</dbReference>
<dbReference type="InterPro" id="IPR039379">
    <property type="entry name" value="Protoglobin_sensor_dom"/>
</dbReference>
<keyword evidence="6" id="KW-1185">Reference proteome</keyword>
<dbReference type="Gene3D" id="1.10.287.950">
    <property type="entry name" value="Methyl-accepting chemotaxis protein"/>
    <property type="match status" value="1"/>
</dbReference>
<organism evidence="5 6">
    <name type="scientific">Phaeospirillum tilakii</name>
    <dbReference type="NCBI Taxonomy" id="741673"/>
    <lineage>
        <taxon>Bacteria</taxon>
        <taxon>Pseudomonadati</taxon>
        <taxon>Pseudomonadota</taxon>
        <taxon>Alphaproteobacteria</taxon>
        <taxon>Rhodospirillales</taxon>
        <taxon>Rhodospirillaceae</taxon>
        <taxon>Phaeospirillum</taxon>
    </lineage>
</organism>
<protein>
    <submittedName>
        <fullName evidence="5">Methyl-accepting chemotaxis protein</fullName>
    </submittedName>
</protein>
<proteinExistence type="inferred from homology"/>
<evidence type="ECO:0000259" key="4">
    <source>
        <dbReference type="PROSITE" id="PS50111"/>
    </source>
</evidence>
<dbReference type="PRINTS" id="PR00260">
    <property type="entry name" value="CHEMTRNSDUCR"/>
</dbReference>
<dbReference type="Pfam" id="PF11563">
    <property type="entry name" value="Protoglobin"/>
    <property type="match status" value="1"/>
</dbReference>
<dbReference type="Proteomes" id="UP001597296">
    <property type="component" value="Unassembled WGS sequence"/>
</dbReference>
<dbReference type="RefSeq" id="WP_377316221.1">
    <property type="nucleotide sequence ID" value="NZ_JBHUIY010000018.1"/>
</dbReference>
<comment type="similarity">
    <text evidence="2">Belongs to the methyl-accepting chemotaxis (MCP) protein family.</text>
</comment>
<dbReference type="PANTHER" id="PTHR32089:SF112">
    <property type="entry name" value="LYSOZYME-LIKE PROTEIN-RELATED"/>
    <property type="match status" value="1"/>
</dbReference>
<evidence type="ECO:0000313" key="6">
    <source>
        <dbReference type="Proteomes" id="UP001597296"/>
    </source>
</evidence>
<dbReference type="InterPro" id="IPR044398">
    <property type="entry name" value="Globin-sensor_dom"/>
</dbReference>
<dbReference type="InterPro" id="IPR012292">
    <property type="entry name" value="Globin/Proto"/>
</dbReference>
<dbReference type="InterPro" id="IPR004090">
    <property type="entry name" value="Chemotax_Me-accpt_rcpt"/>
</dbReference>
<dbReference type="InterPro" id="IPR004089">
    <property type="entry name" value="MCPsignal_dom"/>
</dbReference>
<dbReference type="InterPro" id="IPR009050">
    <property type="entry name" value="Globin-like_sf"/>
</dbReference>
<feature type="domain" description="Methyl-accepting transducer" evidence="4">
    <location>
        <begin position="189"/>
        <end position="425"/>
    </location>
</feature>
<gene>
    <name evidence="5" type="ORF">ACFSNB_10410</name>
</gene>